<dbReference type="EC" id="2.4.-.-" evidence="5"/>
<reference evidence="6" key="1">
    <citation type="journal article" date="2019" name="Int. J. Syst. Evol. Microbiol.">
        <title>The Global Catalogue of Microorganisms (GCM) 10K type strain sequencing project: providing services to taxonomists for standard genome sequencing and annotation.</title>
        <authorList>
            <consortium name="The Broad Institute Genomics Platform"/>
            <consortium name="The Broad Institute Genome Sequencing Center for Infectious Disease"/>
            <person name="Wu L."/>
            <person name="Ma J."/>
        </authorList>
    </citation>
    <scope>NUCLEOTIDE SEQUENCE [LARGE SCALE GENOMIC DNA]</scope>
    <source>
        <strain evidence="6">CCUG 54329</strain>
    </source>
</reference>
<keyword evidence="1 5" id="KW-0328">Glycosyltransferase</keyword>
<dbReference type="Proteomes" id="UP001597203">
    <property type="component" value="Unassembled WGS sequence"/>
</dbReference>
<keyword evidence="2 5" id="KW-0808">Transferase</keyword>
<dbReference type="CDD" id="cd03811">
    <property type="entry name" value="GT4_GT28_WabH-like"/>
    <property type="match status" value="1"/>
</dbReference>
<dbReference type="RefSeq" id="WP_380914479.1">
    <property type="nucleotide sequence ID" value="NZ_JBHTLS010000135.1"/>
</dbReference>
<dbReference type="EMBL" id="JBHTLS010000135">
    <property type="protein sequence ID" value="MFD1107149.1"/>
    <property type="molecule type" value="Genomic_DNA"/>
</dbReference>
<dbReference type="Pfam" id="PF00534">
    <property type="entry name" value="Glycos_transf_1"/>
    <property type="match status" value="1"/>
</dbReference>
<organism evidence="5 6">
    <name type="scientific">Sphingobium olei</name>
    <dbReference type="NCBI Taxonomy" id="420955"/>
    <lineage>
        <taxon>Bacteria</taxon>
        <taxon>Pseudomonadati</taxon>
        <taxon>Pseudomonadota</taxon>
        <taxon>Alphaproteobacteria</taxon>
        <taxon>Sphingomonadales</taxon>
        <taxon>Sphingomonadaceae</taxon>
        <taxon>Sphingobium</taxon>
    </lineage>
</organism>
<evidence type="ECO:0000256" key="1">
    <source>
        <dbReference type="ARBA" id="ARBA00022676"/>
    </source>
</evidence>
<sequence length="365" mass="40855">MARIALVTYELNQGGTNRVLCHLANGFAEQGHRVDVLYCTTARAQFDLDATLRKDVNRLAFGEMDARSRGFAQFTMFRHYCRWLRRERPDIVLATGNNISWFTALGVLITGAAKRYYVKTTNPIIRERDSRFITWIRRHVYTYIFRRAAGVLTLSDAETRMLQSQFPLAADKFGMVYNAYLTSQFETRDAPPRQKTDRPITILGVGRLVQQKRFDRLLRAFAAMRSTNARLRIAGEGKDREALTALAAELGIADRVELMGYTPDVPVVMADADLLVLSSDYEGLPAVVVEALASNLPVISTDCFANARDLLEGLPGCAVVEKTDDALTKALDAWMAAPPWGLELKPYAMRYSTLSATRSHLAAMT</sequence>
<dbReference type="SUPFAM" id="SSF53756">
    <property type="entry name" value="UDP-Glycosyltransferase/glycogen phosphorylase"/>
    <property type="match status" value="1"/>
</dbReference>
<accession>A0ABW3P6T2</accession>
<evidence type="ECO:0000256" key="2">
    <source>
        <dbReference type="ARBA" id="ARBA00022679"/>
    </source>
</evidence>
<dbReference type="InterPro" id="IPR028098">
    <property type="entry name" value="Glyco_trans_4-like_N"/>
</dbReference>
<feature type="domain" description="Glycosyltransferase subfamily 4-like N-terminal" evidence="4">
    <location>
        <begin position="14"/>
        <end position="172"/>
    </location>
</feature>
<dbReference type="Gene3D" id="3.40.50.2000">
    <property type="entry name" value="Glycogen Phosphorylase B"/>
    <property type="match status" value="2"/>
</dbReference>
<evidence type="ECO:0000259" key="4">
    <source>
        <dbReference type="Pfam" id="PF13579"/>
    </source>
</evidence>
<comment type="caution">
    <text evidence="5">The sequence shown here is derived from an EMBL/GenBank/DDBJ whole genome shotgun (WGS) entry which is preliminary data.</text>
</comment>
<feature type="domain" description="Glycosyl transferase family 1" evidence="3">
    <location>
        <begin position="193"/>
        <end position="338"/>
    </location>
</feature>
<evidence type="ECO:0000313" key="6">
    <source>
        <dbReference type="Proteomes" id="UP001597203"/>
    </source>
</evidence>
<gene>
    <name evidence="5" type="ORF">ACFQ24_19970</name>
</gene>
<proteinExistence type="predicted"/>
<dbReference type="InterPro" id="IPR001296">
    <property type="entry name" value="Glyco_trans_1"/>
</dbReference>
<keyword evidence="6" id="KW-1185">Reference proteome</keyword>
<evidence type="ECO:0000313" key="5">
    <source>
        <dbReference type="EMBL" id="MFD1107149.1"/>
    </source>
</evidence>
<dbReference type="PANTHER" id="PTHR12526">
    <property type="entry name" value="GLYCOSYLTRANSFERASE"/>
    <property type="match status" value="1"/>
</dbReference>
<protein>
    <submittedName>
        <fullName evidence="5">Glycosyltransferase</fullName>
        <ecNumber evidence="5">2.4.-.-</ecNumber>
    </submittedName>
</protein>
<name>A0ABW3P6T2_9SPHN</name>
<dbReference type="Pfam" id="PF13579">
    <property type="entry name" value="Glyco_trans_4_4"/>
    <property type="match status" value="1"/>
</dbReference>
<dbReference type="GO" id="GO:0016757">
    <property type="term" value="F:glycosyltransferase activity"/>
    <property type="evidence" value="ECO:0007669"/>
    <property type="project" value="UniProtKB-KW"/>
</dbReference>
<evidence type="ECO:0000259" key="3">
    <source>
        <dbReference type="Pfam" id="PF00534"/>
    </source>
</evidence>
<dbReference type="PANTHER" id="PTHR12526:SF510">
    <property type="entry name" value="D-INOSITOL 3-PHOSPHATE GLYCOSYLTRANSFERASE"/>
    <property type="match status" value="1"/>
</dbReference>